<keyword evidence="2" id="KW-0813">Transport</keyword>
<organism evidence="6 7">
    <name type="scientific">Paenibacillus wenxiniae</name>
    <dbReference type="NCBI Taxonomy" id="1636843"/>
    <lineage>
        <taxon>Bacteria</taxon>
        <taxon>Bacillati</taxon>
        <taxon>Bacillota</taxon>
        <taxon>Bacilli</taxon>
        <taxon>Bacillales</taxon>
        <taxon>Paenibacillaceae</taxon>
        <taxon>Paenibacillus</taxon>
    </lineage>
</organism>
<dbReference type="CDD" id="cd03257">
    <property type="entry name" value="ABC_NikE_OppD_transporters"/>
    <property type="match status" value="1"/>
</dbReference>
<comment type="similarity">
    <text evidence="1">Belongs to the ABC transporter superfamily.</text>
</comment>
<proteinExistence type="inferred from homology"/>
<evidence type="ECO:0000313" key="7">
    <source>
        <dbReference type="Proteomes" id="UP001597233"/>
    </source>
</evidence>
<name>A0ABW4RK78_9BACL</name>
<keyword evidence="7" id="KW-1185">Reference proteome</keyword>
<dbReference type="Pfam" id="PF00005">
    <property type="entry name" value="ABC_tran"/>
    <property type="match status" value="1"/>
</dbReference>
<dbReference type="EMBL" id="JBHUEH010000016">
    <property type="protein sequence ID" value="MFD1886707.1"/>
    <property type="molecule type" value="Genomic_DNA"/>
</dbReference>
<dbReference type="PANTHER" id="PTHR43776">
    <property type="entry name" value="TRANSPORT ATP-BINDING PROTEIN"/>
    <property type="match status" value="1"/>
</dbReference>
<keyword evidence="3" id="KW-0547">Nucleotide-binding</keyword>
<gene>
    <name evidence="6" type="ORF">ACFSC9_14350</name>
</gene>
<evidence type="ECO:0000256" key="4">
    <source>
        <dbReference type="ARBA" id="ARBA00022840"/>
    </source>
</evidence>
<evidence type="ECO:0000256" key="2">
    <source>
        <dbReference type="ARBA" id="ARBA00022448"/>
    </source>
</evidence>
<dbReference type="InterPro" id="IPR003593">
    <property type="entry name" value="AAA+_ATPase"/>
</dbReference>
<evidence type="ECO:0000256" key="3">
    <source>
        <dbReference type="ARBA" id="ARBA00022741"/>
    </source>
</evidence>
<dbReference type="GO" id="GO:0005524">
    <property type="term" value="F:ATP binding"/>
    <property type="evidence" value="ECO:0007669"/>
    <property type="project" value="UniProtKB-KW"/>
</dbReference>
<dbReference type="PROSITE" id="PS00211">
    <property type="entry name" value="ABC_TRANSPORTER_1"/>
    <property type="match status" value="1"/>
</dbReference>
<accession>A0ABW4RK78</accession>
<protein>
    <submittedName>
        <fullName evidence="6">ABC transporter ATP-binding protein</fullName>
    </submittedName>
</protein>
<evidence type="ECO:0000256" key="1">
    <source>
        <dbReference type="ARBA" id="ARBA00005417"/>
    </source>
</evidence>
<sequence length="295" mass="33054">MTLLQVEHLCKTYDAHHDDVGLENGKGNRENAKIAGVKRTGWLNTWFKQHHDYNKQAGVAALNDVSFELQHGECVGLVGESGSGKSTLARCLLGIESADRGRIVLAGEAFGGHARRIRHEQRRHIQIVFQNPTAALNPKLTIRTSLLDPYRQYGHQLELNHFHGDNEDSFARQLLEAVELSPSLLDRYPHQLSGGQRQRVTIARAISIEPKLVVLDEPTASLDVISQAAILQLLAQLKQELGLAYLFISHDLAAVCKLSDRIMVMKDGCIVDRCVRDELFADERHPYTRELVSIF</sequence>
<dbReference type="Gene3D" id="3.40.50.300">
    <property type="entry name" value="P-loop containing nucleotide triphosphate hydrolases"/>
    <property type="match status" value="1"/>
</dbReference>
<evidence type="ECO:0000259" key="5">
    <source>
        <dbReference type="PROSITE" id="PS50893"/>
    </source>
</evidence>
<dbReference type="SMART" id="SM00382">
    <property type="entry name" value="AAA"/>
    <property type="match status" value="1"/>
</dbReference>
<comment type="caution">
    <text evidence="6">The sequence shown here is derived from an EMBL/GenBank/DDBJ whole genome shotgun (WGS) entry which is preliminary data.</text>
</comment>
<dbReference type="RefSeq" id="WP_347326167.1">
    <property type="nucleotide sequence ID" value="NZ_JBCGUH010000009.1"/>
</dbReference>
<dbReference type="PROSITE" id="PS50893">
    <property type="entry name" value="ABC_TRANSPORTER_2"/>
    <property type="match status" value="1"/>
</dbReference>
<dbReference type="InterPro" id="IPR027417">
    <property type="entry name" value="P-loop_NTPase"/>
</dbReference>
<reference evidence="7" key="1">
    <citation type="journal article" date="2019" name="Int. J. Syst. Evol. Microbiol.">
        <title>The Global Catalogue of Microorganisms (GCM) 10K type strain sequencing project: providing services to taxonomists for standard genome sequencing and annotation.</title>
        <authorList>
            <consortium name="The Broad Institute Genomics Platform"/>
            <consortium name="The Broad Institute Genome Sequencing Center for Infectious Disease"/>
            <person name="Wu L."/>
            <person name="Ma J."/>
        </authorList>
    </citation>
    <scope>NUCLEOTIDE SEQUENCE [LARGE SCALE GENOMIC DNA]</scope>
    <source>
        <strain evidence="7">CCUG 54950</strain>
    </source>
</reference>
<dbReference type="SUPFAM" id="SSF52540">
    <property type="entry name" value="P-loop containing nucleoside triphosphate hydrolases"/>
    <property type="match status" value="1"/>
</dbReference>
<feature type="domain" description="ABC transporter" evidence="5">
    <location>
        <begin position="32"/>
        <end position="292"/>
    </location>
</feature>
<dbReference type="PANTHER" id="PTHR43776:SF7">
    <property type="entry name" value="D,D-DIPEPTIDE TRANSPORT ATP-BINDING PROTEIN DDPF-RELATED"/>
    <property type="match status" value="1"/>
</dbReference>
<dbReference type="InterPro" id="IPR050319">
    <property type="entry name" value="ABC_transp_ATP-bind"/>
</dbReference>
<keyword evidence="4 6" id="KW-0067">ATP-binding</keyword>
<evidence type="ECO:0000313" key="6">
    <source>
        <dbReference type="EMBL" id="MFD1886707.1"/>
    </source>
</evidence>
<dbReference type="InterPro" id="IPR017871">
    <property type="entry name" value="ABC_transporter-like_CS"/>
</dbReference>
<dbReference type="InterPro" id="IPR003439">
    <property type="entry name" value="ABC_transporter-like_ATP-bd"/>
</dbReference>
<dbReference type="Proteomes" id="UP001597233">
    <property type="component" value="Unassembled WGS sequence"/>
</dbReference>